<evidence type="ECO:0000313" key="2">
    <source>
        <dbReference type="Proteomes" id="UP000092382"/>
    </source>
</evidence>
<protein>
    <submittedName>
        <fullName evidence="1">Uncharacterized protein</fullName>
    </submittedName>
</protein>
<organism evidence="1 2">
    <name type="scientific">Aphanizomenon flos-aquae LD13</name>
    <dbReference type="NCBI Taxonomy" id="1710894"/>
    <lineage>
        <taxon>Bacteria</taxon>
        <taxon>Bacillati</taxon>
        <taxon>Cyanobacteriota</taxon>
        <taxon>Cyanophyceae</taxon>
        <taxon>Nostocales</taxon>
        <taxon>Aphanizomenonaceae</taxon>
        <taxon>Aphanizomenon</taxon>
    </lineage>
</organism>
<reference evidence="1 2" key="1">
    <citation type="submission" date="2015-09" db="EMBL/GenBank/DDBJ databases">
        <title>Whole genome shotgun sequence assembly of Aphanizomenon flos-aquae UKL13.</title>
        <authorList>
            <person name="Driscoll C."/>
        </authorList>
    </citation>
    <scope>NUCLEOTIDE SEQUENCE [LARGE SCALE GENOMIC DNA]</scope>
    <source>
        <strain evidence="1">MDT13</strain>
    </source>
</reference>
<proteinExistence type="predicted"/>
<name>A0A1B7W212_APHFL</name>
<dbReference type="STRING" id="1803587.GCA_001593825_00381"/>
<dbReference type="PATRIC" id="fig|1710894.3.peg.3632"/>
<evidence type="ECO:0000313" key="1">
    <source>
        <dbReference type="EMBL" id="OBQ27328.1"/>
    </source>
</evidence>
<dbReference type="AlphaFoldDB" id="A0A1B7W212"/>
<comment type="caution">
    <text evidence="1">The sequence shown here is derived from an EMBL/GenBank/DDBJ whole genome shotgun (WGS) entry which is preliminary data.</text>
</comment>
<gene>
    <name evidence="1" type="ORF">AN481_01280</name>
</gene>
<dbReference type="Proteomes" id="UP000092382">
    <property type="component" value="Unassembled WGS sequence"/>
</dbReference>
<dbReference type="EMBL" id="LJOY01000002">
    <property type="protein sequence ID" value="OBQ27328.1"/>
    <property type="molecule type" value="Genomic_DNA"/>
</dbReference>
<accession>A0A1B7W212</accession>
<dbReference type="CDD" id="cd07176">
    <property type="entry name" value="terB"/>
    <property type="match status" value="1"/>
</dbReference>
<sequence>MTKYDYIFNSQDKIKESLNEQQAVAAIAVITTIVDSGIDNIDAESLADILWDFEIFDEYSEEEMLETVDRLVEIAEDVGLGSLFNAAKAAISDEVVLDGFGAGVIMLLDAENLIIPPSKKAFLKQLQITLKLEDQEAQEIIKEIIDAIEAGDEEEYLDEEYLDEEYEAVILNETGEQFYQSPLGNFTVPIPLDSDQGGKIQTEEGMVSFSDDIGTLLRIDYYPLSPEQIDDLESQEDETYLHKILVDKYVPQAITSNIPNAEVKHTEYLQDTLEKYYYVLVNMPQGSTISKQESNGSGIRLDAYRGLLSFVNNECLYIVSSQRSFLNGETPGSVKEEARKMKKAILDFVKTIEFA</sequence>